<organism evidence="2 3">
    <name type="scientific">Chitinophaga dinghuensis</name>
    <dbReference type="NCBI Taxonomy" id="1539050"/>
    <lineage>
        <taxon>Bacteria</taxon>
        <taxon>Pseudomonadati</taxon>
        <taxon>Bacteroidota</taxon>
        <taxon>Chitinophagia</taxon>
        <taxon>Chitinophagales</taxon>
        <taxon>Chitinophagaceae</taxon>
        <taxon>Chitinophaga</taxon>
    </lineage>
</organism>
<dbReference type="Proteomes" id="UP000249819">
    <property type="component" value="Unassembled WGS sequence"/>
</dbReference>
<keyword evidence="3" id="KW-1185">Reference proteome</keyword>
<dbReference type="PANTHER" id="PTHR43433">
    <property type="entry name" value="HYDROLASE, ALPHA/BETA FOLD FAMILY PROTEIN"/>
    <property type="match status" value="1"/>
</dbReference>
<reference evidence="2 3" key="1">
    <citation type="submission" date="2018-06" db="EMBL/GenBank/DDBJ databases">
        <title>Genomic Encyclopedia of Archaeal and Bacterial Type Strains, Phase II (KMG-II): from individual species to whole genera.</title>
        <authorList>
            <person name="Goeker M."/>
        </authorList>
    </citation>
    <scope>NUCLEOTIDE SEQUENCE [LARGE SCALE GENOMIC DNA]</scope>
    <source>
        <strain evidence="2 3">DSM 29821</strain>
    </source>
</reference>
<comment type="caution">
    <text evidence="2">The sequence shown here is derived from an EMBL/GenBank/DDBJ whole genome shotgun (WGS) entry which is preliminary data.</text>
</comment>
<evidence type="ECO:0000259" key="1">
    <source>
        <dbReference type="Pfam" id="PF12146"/>
    </source>
</evidence>
<evidence type="ECO:0000313" key="3">
    <source>
        <dbReference type="Proteomes" id="UP000249819"/>
    </source>
</evidence>
<dbReference type="OrthoDB" id="135231at2"/>
<dbReference type="RefSeq" id="WP_111593483.1">
    <property type="nucleotide sequence ID" value="NZ_QLMA01000006.1"/>
</dbReference>
<accession>A0A327VUS3</accession>
<dbReference type="SUPFAM" id="SSF53474">
    <property type="entry name" value="alpha/beta-Hydrolases"/>
    <property type="match status" value="1"/>
</dbReference>
<dbReference type="AlphaFoldDB" id="A0A327VUS3"/>
<dbReference type="EMBL" id="QLMA01000006">
    <property type="protein sequence ID" value="RAJ79000.1"/>
    <property type="molecule type" value="Genomic_DNA"/>
</dbReference>
<feature type="domain" description="Serine aminopeptidase S33" evidence="1">
    <location>
        <begin position="27"/>
        <end position="127"/>
    </location>
</feature>
<dbReference type="InterPro" id="IPR022742">
    <property type="entry name" value="Hydrolase_4"/>
</dbReference>
<dbReference type="PANTHER" id="PTHR43433:SF5">
    <property type="entry name" value="AB HYDROLASE-1 DOMAIN-CONTAINING PROTEIN"/>
    <property type="match status" value="1"/>
</dbReference>
<proteinExistence type="predicted"/>
<gene>
    <name evidence="2" type="ORF">CLV59_10660</name>
</gene>
<name>A0A327VUS3_9BACT</name>
<dbReference type="Pfam" id="PF12146">
    <property type="entry name" value="Hydrolase_4"/>
    <property type="match status" value="1"/>
</dbReference>
<dbReference type="InterPro" id="IPR050471">
    <property type="entry name" value="AB_hydrolase"/>
</dbReference>
<protein>
    <submittedName>
        <fullName evidence="2">Pimeloyl-ACP methyl ester carboxylesterase</fullName>
    </submittedName>
</protein>
<sequence>MTFTTHTTTSKDGAIIGYKQTGAGKGLIICHGAARSSAHYEDLALALADRFTVYIPDRRGRGCSGDEGPHYGLQQAVEDLAAVIKVTAPDFIFGHSAGAMIALETMLTHPVKQLAIYEPPISVDRSFPFSWIPDFETALRNGDKIKAMAISLKGLNIVEGIGKLPIWAIVLFIQALSFTEEKGQRMVDLIPTLRADIHMAEQLDSQVERYREVTIPVCLMAGTKSPEYFHTGLKALSAVLPQSDTKIFDWMDHYSPEGNVVAIANHLKRFFSMHTTVVIS</sequence>
<dbReference type="InterPro" id="IPR029058">
    <property type="entry name" value="AB_hydrolase_fold"/>
</dbReference>
<dbReference type="Gene3D" id="3.40.50.1820">
    <property type="entry name" value="alpha/beta hydrolase"/>
    <property type="match status" value="1"/>
</dbReference>
<evidence type="ECO:0000313" key="2">
    <source>
        <dbReference type="EMBL" id="RAJ79000.1"/>
    </source>
</evidence>